<dbReference type="Pfam" id="PF01593">
    <property type="entry name" value="Amino_oxidase"/>
    <property type="match status" value="1"/>
</dbReference>
<dbReference type="GO" id="GO:0097621">
    <property type="term" value="F:monoamine oxidase activity"/>
    <property type="evidence" value="ECO:0007669"/>
    <property type="project" value="UniProtKB-EC"/>
</dbReference>
<dbReference type="OrthoDB" id="5792777at2"/>
<gene>
    <name evidence="3" type="ORF">SSPSH_000586</name>
</gene>
<dbReference type="SUPFAM" id="SSF51905">
    <property type="entry name" value="FAD/NAD(P)-binding domain"/>
    <property type="match status" value="1"/>
</dbReference>
<keyword evidence="4" id="KW-1185">Reference proteome</keyword>
<evidence type="ECO:0000313" key="3">
    <source>
        <dbReference type="EMBL" id="ERJ20476.1"/>
    </source>
</evidence>
<keyword evidence="1" id="KW-0732">Signal</keyword>
<dbReference type="Gene3D" id="3.90.660.10">
    <property type="match status" value="1"/>
</dbReference>
<dbReference type="PANTHER" id="PTHR16128:SF5">
    <property type="entry name" value="FAD_NAD(P)-BINDING OXIDOREDUCTASE FAMILY PROTEIN"/>
    <property type="match status" value="1"/>
</dbReference>
<dbReference type="PANTHER" id="PTHR16128">
    <property type="entry name" value="FAD/NAD(P)-BINDING OXIDOREDUCTASE FAMILY PROTEIN"/>
    <property type="match status" value="1"/>
</dbReference>
<evidence type="ECO:0000256" key="1">
    <source>
        <dbReference type="SAM" id="SignalP"/>
    </source>
</evidence>
<dbReference type="InterPro" id="IPR036188">
    <property type="entry name" value="FAD/NAD-bd_sf"/>
</dbReference>
<comment type="caution">
    <text evidence="3">The sequence shown here is derived from an EMBL/GenBank/DDBJ whole genome shotgun (WGS) entry which is preliminary data.</text>
</comment>
<proteinExistence type="predicted"/>
<organism evidence="3 4">
    <name type="scientific">Salinisphaera shabanensis E1L3A</name>
    <dbReference type="NCBI Taxonomy" id="1033802"/>
    <lineage>
        <taxon>Bacteria</taxon>
        <taxon>Pseudomonadati</taxon>
        <taxon>Pseudomonadota</taxon>
        <taxon>Gammaproteobacteria</taxon>
        <taxon>Salinisphaerales</taxon>
        <taxon>Salinisphaeraceae</taxon>
        <taxon>Salinisphaera</taxon>
    </lineage>
</organism>
<dbReference type="Gene3D" id="3.50.50.60">
    <property type="entry name" value="FAD/NAD(P)-binding domain"/>
    <property type="match status" value="1"/>
</dbReference>
<dbReference type="Proteomes" id="UP000006242">
    <property type="component" value="Unassembled WGS sequence"/>
</dbReference>
<protein>
    <submittedName>
        <fullName evidence="3">Monoamine oxidase protein</fullName>
        <ecNumber evidence="3">1.4.3.4</ecNumber>
    </submittedName>
</protein>
<dbReference type="RefSeq" id="WP_006914124.1">
    <property type="nucleotide sequence ID" value="NZ_AFNV02000003.1"/>
</dbReference>
<feature type="signal peptide" evidence="1">
    <location>
        <begin position="1"/>
        <end position="19"/>
    </location>
</feature>
<dbReference type="STRING" id="1033802.SSPSH_000586"/>
<dbReference type="InterPro" id="IPR002937">
    <property type="entry name" value="Amino_oxidase"/>
</dbReference>
<dbReference type="eggNOG" id="COG3380">
    <property type="taxonomic scope" value="Bacteria"/>
</dbReference>
<sequence>MAKVLIIGAGVAGASAALALDEAGWDVVVVDKARRPGGRCATRRLSVDPASPWFDYGAQYFTARDPAFRVRVERDLASRVLARWSPAVCMAEQGRNGWQLTASPDDRERLIGPDGLNHWVRYLFEQADIDVRCGQGVRRLQRTTQGWRADLGEHGYFNADAVVLTAPAVQAATLLGDYAGALPALANADDALSPCHSLVVAAPALAECQAIFVKDGPLSWCADNSHKAGQTRTNARLWTLHAGPEFSAARLEDTPESIAATLTREFADITGLQARQMRLVRTHRWRYARPGPAATALDMRCQAALNDRLVLAGDWLAGGRVEGAWLSGAAAAAQLG</sequence>
<reference evidence="3 4" key="2">
    <citation type="journal article" date="2013" name="PLoS ONE">
        <title>INDIGO - INtegrated Data Warehouse of MIcrobial GenOmes with Examples from the Red Sea Extremophiles.</title>
        <authorList>
            <person name="Alam I."/>
            <person name="Antunes A."/>
            <person name="Kamau A.A."/>
            <person name="Ba Alawi W."/>
            <person name="Kalkatawi M."/>
            <person name="Stingl U."/>
            <person name="Bajic V.B."/>
        </authorList>
    </citation>
    <scope>NUCLEOTIDE SEQUENCE [LARGE SCALE GENOMIC DNA]</scope>
    <source>
        <strain evidence="3 4">E1L3A</strain>
    </source>
</reference>
<feature type="chain" id="PRO_5004625678" evidence="1">
    <location>
        <begin position="20"/>
        <end position="336"/>
    </location>
</feature>
<name>U2E9X1_9GAMM</name>
<dbReference type="AlphaFoldDB" id="U2E9X1"/>
<dbReference type="Pfam" id="PF13450">
    <property type="entry name" value="NAD_binding_8"/>
    <property type="match status" value="1"/>
</dbReference>
<feature type="domain" description="Amine oxidase" evidence="2">
    <location>
        <begin position="107"/>
        <end position="335"/>
    </location>
</feature>
<keyword evidence="3" id="KW-0560">Oxidoreductase</keyword>
<reference evidence="3 4" key="1">
    <citation type="journal article" date="2011" name="J. Bacteriol.">
        <title>Genome sequence of Salinisphaera shabanensis, a gammaproteobacterium from the harsh, variable environment of the brine-seawater interface of the Shaban Deep in the Red Sea.</title>
        <authorList>
            <person name="Antunes A."/>
            <person name="Alam I."/>
            <person name="Bajic V.B."/>
            <person name="Stingl U."/>
        </authorList>
    </citation>
    <scope>NUCLEOTIDE SEQUENCE [LARGE SCALE GENOMIC DNA]</scope>
    <source>
        <strain evidence="3 4">E1L3A</strain>
    </source>
</reference>
<dbReference type="EC" id="1.4.3.4" evidence="3"/>
<evidence type="ECO:0000313" key="4">
    <source>
        <dbReference type="Proteomes" id="UP000006242"/>
    </source>
</evidence>
<dbReference type="EMBL" id="AFNV02000003">
    <property type="protein sequence ID" value="ERJ20476.1"/>
    <property type="molecule type" value="Genomic_DNA"/>
</dbReference>
<evidence type="ECO:0000259" key="2">
    <source>
        <dbReference type="Pfam" id="PF01593"/>
    </source>
</evidence>
<accession>U2E9X1</accession>